<feature type="region of interest" description="Disordered" evidence="1">
    <location>
        <begin position="1"/>
        <end position="27"/>
    </location>
</feature>
<feature type="region of interest" description="Disordered" evidence="1">
    <location>
        <begin position="133"/>
        <end position="183"/>
    </location>
</feature>
<gene>
    <name evidence="2" type="ORF">THAOC_31895</name>
</gene>
<evidence type="ECO:0000313" key="2">
    <source>
        <dbReference type="EMBL" id="EJK49252.1"/>
    </source>
</evidence>
<dbReference type="AlphaFoldDB" id="K0RRJ6"/>
<comment type="caution">
    <text evidence="2">The sequence shown here is derived from an EMBL/GenBank/DDBJ whole genome shotgun (WGS) entry which is preliminary data.</text>
</comment>
<reference evidence="2 3" key="1">
    <citation type="journal article" date="2012" name="Genome Biol.">
        <title>Genome and low-iron response of an oceanic diatom adapted to chronic iron limitation.</title>
        <authorList>
            <person name="Lommer M."/>
            <person name="Specht M."/>
            <person name="Roy A.S."/>
            <person name="Kraemer L."/>
            <person name="Andreson R."/>
            <person name="Gutowska M.A."/>
            <person name="Wolf J."/>
            <person name="Bergner S.V."/>
            <person name="Schilhabel M.B."/>
            <person name="Klostermeier U.C."/>
            <person name="Beiko R.G."/>
            <person name="Rosenstiel P."/>
            <person name="Hippler M."/>
            <person name="Laroche J."/>
        </authorList>
    </citation>
    <scope>NUCLEOTIDE SEQUENCE [LARGE SCALE GENOMIC DNA]</scope>
    <source>
        <strain evidence="2 3">CCMP1005</strain>
    </source>
</reference>
<proteinExistence type="predicted"/>
<name>K0RRJ6_THAOC</name>
<accession>K0RRJ6</accession>
<keyword evidence="3" id="KW-1185">Reference proteome</keyword>
<organism evidence="2 3">
    <name type="scientific">Thalassiosira oceanica</name>
    <name type="common">Marine diatom</name>
    <dbReference type="NCBI Taxonomy" id="159749"/>
    <lineage>
        <taxon>Eukaryota</taxon>
        <taxon>Sar</taxon>
        <taxon>Stramenopiles</taxon>
        <taxon>Ochrophyta</taxon>
        <taxon>Bacillariophyta</taxon>
        <taxon>Coscinodiscophyceae</taxon>
        <taxon>Thalassiosirophycidae</taxon>
        <taxon>Thalassiosirales</taxon>
        <taxon>Thalassiosiraceae</taxon>
        <taxon>Thalassiosira</taxon>
    </lineage>
</organism>
<evidence type="ECO:0000313" key="3">
    <source>
        <dbReference type="Proteomes" id="UP000266841"/>
    </source>
</evidence>
<sequence>MRRDGRQSSDRSHREPRQATRAGGDVTARDPIVLAGSDLAVAAAGFVGLTAISANDGSAGRRARASVRRRTEASPRRRGGSVLASYDHLSCAAAFGLPDRINMSLRWDATRPRWANFCKKTYTLKEEETAQASFGDPFFGPHPPRQSCTTPAQPGPPEPVPHPPTPLVSLSLAPPPAPARSTTAAAAALPLEVPRPPVPPPTRAPLPVQPTSAGGAPLRPTFALVAYNLRPPAPLAPRHRYDIKHRKTVVLPTYISDVVPRSLPSDVFRPARRCSYRRDVAVSRSFVPMNAEKIVTLHIHTPSLGQWGDALISWPPGHYNVSIAMDTLD</sequence>
<feature type="compositionally biased region" description="Pro residues" evidence="1">
    <location>
        <begin position="153"/>
        <end position="166"/>
    </location>
</feature>
<evidence type="ECO:0000256" key="1">
    <source>
        <dbReference type="SAM" id="MobiDB-lite"/>
    </source>
</evidence>
<dbReference type="EMBL" id="AGNL01044990">
    <property type="protein sequence ID" value="EJK49252.1"/>
    <property type="molecule type" value="Genomic_DNA"/>
</dbReference>
<feature type="compositionally biased region" description="Basic and acidic residues" evidence="1">
    <location>
        <begin position="1"/>
        <end position="18"/>
    </location>
</feature>
<feature type="region of interest" description="Disordered" evidence="1">
    <location>
        <begin position="57"/>
        <end position="80"/>
    </location>
</feature>
<protein>
    <submittedName>
        <fullName evidence="2">Uncharacterized protein</fullName>
    </submittedName>
</protein>
<dbReference type="Proteomes" id="UP000266841">
    <property type="component" value="Unassembled WGS sequence"/>
</dbReference>